<dbReference type="AlphaFoldDB" id="E3ND10"/>
<accession>E3ND10</accession>
<dbReference type="InterPro" id="IPR004119">
    <property type="entry name" value="EcKL"/>
</dbReference>
<organism evidence="3">
    <name type="scientific">Caenorhabditis remanei</name>
    <name type="common">Caenorhabditis vulgaris</name>
    <dbReference type="NCBI Taxonomy" id="31234"/>
    <lineage>
        <taxon>Eukaryota</taxon>
        <taxon>Metazoa</taxon>
        <taxon>Ecdysozoa</taxon>
        <taxon>Nematoda</taxon>
        <taxon>Chromadorea</taxon>
        <taxon>Rhabditida</taxon>
        <taxon>Rhabditina</taxon>
        <taxon>Rhabditomorpha</taxon>
        <taxon>Rhabditoidea</taxon>
        <taxon>Rhabditidae</taxon>
        <taxon>Peloderinae</taxon>
        <taxon>Caenorhabditis</taxon>
    </lineage>
</organism>
<dbReference type="Proteomes" id="UP000008281">
    <property type="component" value="Unassembled WGS sequence"/>
</dbReference>
<evidence type="ECO:0000313" key="3">
    <source>
        <dbReference type="Proteomes" id="UP000008281"/>
    </source>
</evidence>
<reference evidence="2" key="1">
    <citation type="submission" date="2007-07" db="EMBL/GenBank/DDBJ databases">
        <title>PCAP assembly of the Caenorhabditis remanei genome.</title>
        <authorList>
            <consortium name="The Caenorhabditis remanei Sequencing Consortium"/>
            <person name="Wilson R.K."/>
        </authorList>
    </citation>
    <scope>NUCLEOTIDE SEQUENCE [LARGE SCALE GENOMIC DNA]</scope>
    <source>
        <strain evidence="2">PB4641</strain>
    </source>
</reference>
<dbReference type="InterPro" id="IPR052961">
    <property type="entry name" value="Oxido-Kinase-like_Enzymes"/>
</dbReference>
<evidence type="ECO:0000313" key="2">
    <source>
        <dbReference type="EMBL" id="EFO93430.1"/>
    </source>
</evidence>
<dbReference type="EMBL" id="DS268604">
    <property type="protein sequence ID" value="EFO93430.1"/>
    <property type="molecule type" value="Genomic_DNA"/>
</dbReference>
<proteinExistence type="predicted"/>
<dbReference type="OMA" id="ITEWENI"/>
<keyword evidence="3" id="KW-1185">Reference proteome</keyword>
<dbReference type="STRING" id="31234.E3ND10"/>
<dbReference type="SUPFAM" id="SSF56112">
    <property type="entry name" value="Protein kinase-like (PK-like)"/>
    <property type="match status" value="1"/>
</dbReference>
<dbReference type="Gene3D" id="3.90.1200.10">
    <property type="match status" value="1"/>
</dbReference>
<dbReference type="FunCoup" id="E3ND10">
    <property type="interactions" value="1"/>
</dbReference>
<name>E3ND10_CAERE</name>
<dbReference type="InterPro" id="IPR011009">
    <property type="entry name" value="Kinase-like_dom_sf"/>
</dbReference>
<dbReference type="OrthoDB" id="190089at2759"/>
<feature type="domain" description="CHK kinase-like" evidence="1">
    <location>
        <begin position="116"/>
        <end position="300"/>
    </location>
</feature>
<dbReference type="eggNOG" id="ENOG502ST3J">
    <property type="taxonomic scope" value="Eukaryota"/>
</dbReference>
<dbReference type="PANTHER" id="PTHR23020:SF21">
    <property type="entry name" value="CHK KINASE-LIKE DOMAIN-CONTAINING PROTEIN"/>
    <property type="match status" value="1"/>
</dbReference>
<dbReference type="CTD" id="9823088"/>
<dbReference type="InParanoid" id="E3ND10"/>
<gene>
    <name evidence="2" type="ORF">CRE_23727</name>
</gene>
<evidence type="ECO:0000259" key="1">
    <source>
        <dbReference type="SMART" id="SM00587"/>
    </source>
</evidence>
<dbReference type="GeneID" id="9823088"/>
<dbReference type="PANTHER" id="PTHR23020">
    <property type="entry name" value="UNCHARACTERIZED NUCLEAR HORMONE RECEPTOR-RELATED"/>
    <property type="match status" value="1"/>
</dbReference>
<protein>
    <recommendedName>
        <fullName evidence="1">CHK kinase-like domain-containing protein</fullName>
    </recommendedName>
</protein>
<dbReference type="HOGENOM" id="CLU_765557_0_0_1"/>
<dbReference type="KEGG" id="crq:GCK72_017110"/>
<dbReference type="InterPro" id="IPR015897">
    <property type="entry name" value="CHK_kinase-like"/>
</dbReference>
<sequence length="376" mass="43340">MLRWRSALFTLVNTTMHISNLVVRELGLTNVTELEPFATINGVTVVELDAAEGHFRVHLVRDSQYMNVKLEEGSKLAAYYNSLFWHEISTAEKISVPSGHFINRFRVSDGDVQHSVFITKTDGKGSVREKLGMEELKQVATQIAHLHAINSRVVNEQFAINVEENYRNIKSFRKKIQKDVVEVLQLALANEVSQFFINPAAILQKVGILTHHLENIHEDEREIWNRHRVITHGRLSAETCKFDEEGNLVEITEWENIHLGNPVEDLTNLLVTSADVEIRRKKFMKIFQVYFYALVDLQPPNYQLLDLKKWFKEYEAEAVLNGIEALLLTLSENPDDKIKRAAAHRWETSLDDTVDFLTGNYVSDDEHTFFAHKEDE</sequence>
<dbReference type="SMART" id="SM00587">
    <property type="entry name" value="CHK"/>
    <property type="match status" value="1"/>
</dbReference>
<dbReference type="RefSeq" id="XP_003093727.2">
    <property type="nucleotide sequence ID" value="XM_003093679.2"/>
</dbReference>
<dbReference type="Pfam" id="PF02958">
    <property type="entry name" value="EcKL"/>
    <property type="match status" value="1"/>
</dbReference>